<dbReference type="GO" id="GO:0005524">
    <property type="term" value="F:ATP binding"/>
    <property type="evidence" value="ECO:0007669"/>
    <property type="project" value="UniProtKB-KW"/>
</dbReference>
<dbReference type="InterPro" id="IPR000719">
    <property type="entry name" value="Prot_kinase_dom"/>
</dbReference>
<dbReference type="OrthoDB" id="5979581at2759"/>
<dbReference type="SUPFAM" id="SSF56112">
    <property type="entry name" value="Protein kinase-like (PK-like)"/>
    <property type="match status" value="1"/>
</dbReference>
<dbReference type="AlphaFoldDB" id="A0A2T5M6K8"/>
<evidence type="ECO:0000313" key="6">
    <source>
        <dbReference type="Proteomes" id="UP000244073"/>
    </source>
</evidence>
<dbReference type="InterPro" id="IPR008271">
    <property type="entry name" value="Ser/Thr_kinase_AS"/>
</dbReference>
<reference evidence="5 6" key="1">
    <citation type="journal article" date="2018" name="Proc. Natl. Acad. Sci. U.S.A.">
        <title>Linking secondary metabolites to gene clusters through genome sequencing of six diverse Aspergillus species.</title>
        <authorList>
            <person name="Kaerboelling I."/>
            <person name="Vesth T.C."/>
            <person name="Frisvad J.C."/>
            <person name="Nybo J.L."/>
            <person name="Theobald S."/>
            <person name="Kuo A."/>
            <person name="Bowyer P."/>
            <person name="Matsuda Y."/>
            <person name="Mondo S."/>
            <person name="Lyhne E.K."/>
            <person name="Kogle M.E."/>
            <person name="Clum A."/>
            <person name="Lipzen A."/>
            <person name="Salamov A."/>
            <person name="Ngan C.Y."/>
            <person name="Daum C."/>
            <person name="Chiniquy J."/>
            <person name="Barry K."/>
            <person name="LaButti K."/>
            <person name="Haridas S."/>
            <person name="Simmons B.A."/>
            <person name="Magnuson J.K."/>
            <person name="Mortensen U.H."/>
            <person name="Larsen T.O."/>
            <person name="Grigoriev I.V."/>
            <person name="Baker S.E."/>
            <person name="Andersen M.R."/>
        </authorList>
    </citation>
    <scope>NUCLEOTIDE SEQUENCE [LARGE SCALE GENOMIC DNA]</scope>
    <source>
        <strain evidence="5 6">IBT 24754</strain>
    </source>
</reference>
<dbReference type="InterPro" id="IPR011009">
    <property type="entry name" value="Kinase-like_dom_sf"/>
</dbReference>
<evidence type="ECO:0000256" key="2">
    <source>
        <dbReference type="ARBA" id="ARBA00022741"/>
    </source>
</evidence>
<evidence type="ECO:0000256" key="3">
    <source>
        <dbReference type="ARBA" id="ARBA00022840"/>
    </source>
</evidence>
<evidence type="ECO:0000256" key="1">
    <source>
        <dbReference type="ARBA" id="ARBA00008874"/>
    </source>
</evidence>
<dbReference type="GeneID" id="63815617"/>
<dbReference type="PANTHER" id="PTHR45832:SF22">
    <property type="entry name" value="SERINE_THREONINE-PROTEIN KINASE SAMKA-RELATED"/>
    <property type="match status" value="1"/>
</dbReference>
<dbReference type="PROSITE" id="PS50011">
    <property type="entry name" value="PROTEIN_KINASE_DOM"/>
    <property type="match status" value="1"/>
</dbReference>
<name>A0A2T5M6K8_9EURO</name>
<dbReference type="Pfam" id="PF00069">
    <property type="entry name" value="Pkinase"/>
    <property type="match status" value="1"/>
</dbReference>
<gene>
    <name evidence="5" type="ORF">P175DRAFT_0513207</name>
</gene>
<evidence type="ECO:0000259" key="4">
    <source>
        <dbReference type="PROSITE" id="PS50011"/>
    </source>
</evidence>
<keyword evidence="3" id="KW-0067">ATP-binding</keyword>
<proteinExistence type="inferred from homology"/>
<dbReference type="InterPro" id="IPR051931">
    <property type="entry name" value="PAK3-like"/>
</dbReference>
<evidence type="ECO:0000313" key="5">
    <source>
        <dbReference type="EMBL" id="PTU24175.1"/>
    </source>
</evidence>
<comment type="similarity">
    <text evidence="1">Belongs to the protein kinase superfamily. STE Ser/Thr protein kinase family. STE20 subfamily.</text>
</comment>
<dbReference type="PANTHER" id="PTHR45832">
    <property type="entry name" value="SERINE/THREONINE-PROTEIN KINASE SAMKA-RELATED-RELATED"/>
    <property type="match status" value="1"/>
</dbReference>
<dbReference type="SMART" id="SM00220">
    <property type="entry name" value="S_TKc"/>
    <property type="match status" value="1"/>
</dbReference>
<comment type="caution">
    <text evidence="5">The sequence shown here is derived from an EMBL/GenBank/DDBJ whole genome shotgun (WGS) entry which is preliminary data.</text>
</comment>
<accession>A0A2T5M6K8</accession>
<dbReference type="RefSeq" id="XP_040755567.1">
    <property type="nucleotide sequence ID" value="XM_040898735.1"/>
</dbReference>
<feature type="domain" description="Protein kinase" evidence="4">
    <location>
        <begin position="1"/>
        <end position="253"/>
    </location>
</feature>
<dbReference type="GO" id="GO:0004672">
    <property type="term" value="F:protein kinase activity"/>
    <property type="evidence" value="ECO:0007669"/>
    <property type="project" value="InterPro"/>
</dbReference>
<sequence length="256" mass="29770">MSLLKIGQVLRGRLGKYVITRQIQETVWFAQNQACETVVIKGVHGHPRVENERDVLKRFRRSATHLRPVIDETLNRNELKYVARCILEALDILHTDGYVHTDVKLDNIFVNYKDGENRFSDVQLGDLGGSPEVLMETPWNTATDIWSFGTALISLIYGGDFNLFRPRTVPYGHEEYNLEVLKQQFRYFGPFPEKYAEIASPETVPAILYLMHEIPQQRNVEVSLKDKAFISKIMMLDWRDRPTAKELLRDKWFQAD</sequence>
<dbReference type="Gene3D" id="1.10.510.10">
    <property type="entry name" value="Transferase(Phosphotransferase) domain 1"/>
    <property type="match status" value="1"/>
</dbReference>
<organism evidence="5 6">
    <name type="scientific">Aspergillus ochraceoroseus IBT 24754</name>
    <dbReference type="NCBI Taxonomy" id="1392256"/>
    <lineage>
        <taxon>Eukaryota</taxon>
        <taxon>Fungi</taxon>
        <taxon>Dikarya</taxon>
        <taxon>Ascomycota</taxon>
        <taxon>Pezizomycotina</taxon>
        <taxon>Eurotiomycetes</taxon>
        <taxon>Eurotiomycetidae</taxon>
        <taxon>Eurotiales</taxon>
        <taxon>Aspergillaceae</taxon>
        <taxon>Aspergillus</taxon>
        <taxon>Aspergillus subgen. Nidulantes</taxon>
    </lineage>
</organism>
<dbReference type="PROSITE" id="PS00108">
    <property type="entry name" value="PROTEIN_KINASE_ST"/>
    <property type="match status" value="1"/>
</dbReference>
<dbReference type="VEuPathDB" id="FungiDB:P175DRAFT_0513207"/>
<dbReference type="EMBL" id="MSFN02000001">
    <property type="protein sequence ID" value="PTU24175.1"/>
    <property type="molecule type" value="Genomic_DNA"/>
</dbReference>
<dbReference type="Proteomes" id="UP000244073">
    <property type="component" value="Unassembled WGS sequence"/>
</dbReference>
<keyword evidence="2" id="KW-0547">Nucleotide-binding</keyword>
<protein>
    <recommendedName>
        <fullName evidence="4">Protein kinase domain-containing protein</fullName>
    </recommendedName>
</protein>